<name>A0A498J2W3_MALDO</name>
<dbReference type="Pfam" id="PF12796">
    <property type="entry name" value="Ank_2"/>
    <property type="match status" value="1"/>
</dbReference>
<reference evidence="2 3" key="1">
    <citation type="submission" date="2018-10" db="EMBL/GenBank/DDBJ databases">
        <title>A high-quality apple genome assembly.</title>
        <authorList>
            <person name="Hu J."/>
        </authorList>
    </citation>
    <scope>NUCLEOTIDE SEQUENCE [LARGE SCALE GENOMIC DNA]</scope>
    <source>
        <strain evidence="3">cv. HFTH1</strain>
        <tissue evidence="2">Young leaf</tissue>
    </source>
</reference>
<dbReference type="PANTHER" id="PTHR24121:SF16">
    <property type="entry name" value="NON-SPECIFIC SERINE_THREONINE PROTEIN KINASE"/>
    <property type="match status" value="1"/>
</dbReference>
<evidence type="ECO:0000313" key="2">
    <source>
        <dbReference type="EMBL" id="RXH89820.1"/>
    </source>
</evidence>
<dbReference type="SMART" id="SM00248">
    <property type="entry name" value="ANK"/>
    <property type="match status" value="5"/>
</dbReference>
<evidence type="ECO:0000313" key="3">
    <source>
        <dbReference type="Proteomes" id="UP000290289"/>
    </source>
</evidence>
<dbReference type="EMBL" id="RDQH01000335">
    <property type="protein sequence ID" value="RXH89820.1"/>
    <property type="molecule type" value="Genomic_DNA"/>
</dbReference>
<dbReference type="Pfam" id="PF13961">
    <property type="entry name" value="DUF4219"/>
    <property type="match status" value="1"/>
</dbReference>
<dbReference type="AlphaFoldDB" id="A0A498J2W3"/>
<gene>
    <name evidence="2" type="ORF">DVH24_032177</name>
</gene>
<dbReference type="Gene3D" id="1.25.40.20">
    <property type="entry name" value="Ankyrin repeat-containing domain"/>
    <property type="match status" value="1"/>
</dbReference>
<dbReference type="InterPro" id="IPR002110">
    <property type="entry name" value="Ankyrin_rpt"/>
</dbReference>
<sequence>MACGIVPEVLNQNNYTPWSLRLKTYLVAKDLWDVVQTEPLKPEPPEVACPSDKEQRNAEALHAIQLSCGDDILSFISDTTSAKSAWDILQDKFEITRKLFKDKTRHESDDDDSYLKPLFKHVRGGDWNAAKAFLDQNPEAIRKVYPADGGTIIHAAILGRQFYIVKKLLQLMREEDLAITDVNGCTPLVYAICQKSIGIVENMIEKNKNIATMRSSALNSRNPVFNNRTPVLHAASLGLNEIARKLYTVTPLDELTRGPNEGRDGAELISLCFYTQSFDIAWNLIQRCPSLTLTTDHFGHFPLNALVGFEIQDGKGKTVLPYAVECRQAKIFNLLLRMLKESGRTLIWIPDTFNNSILHSAANLSANINHIQGAALQMQSELQWFKVSLNFSLHIHEINCSRPTCIYGHGSTCQLTSLTQSTDSE</sequence>
<accession>A0A498J2W3</accession>
<dbReference type="PANTHER" id="PTHR24121">
    <property type="entry name" value="NO MECHANORECEPTOR POTENTIAL C, ISOFORM D-RELATED"/>
    <property type="match status" value="1"/>
</dbReference>
<dbReference type="SUPFAM" id="SSF48403">
    <property type="entry name" value="Ankyrin repeat"/>
    <property type="match status" value="1"/>
</dbReference>
<dbReference type="STRING" id="3750.A0A498J2W3"/>
<dbReference type="Proteomes" id="UP000290289">
    <property type="component" value="Chromosome 9"/>
</dbReference>
<keyword evidence="3" id="KW-1185">Reference proteome</keyword>
<dbReference type="InterPro" id="IPR036770">
    <property type="entry name" value="Ankyrin_rpt-contain_sf"/>
</dbReference>
<comment type="caution">
    <text evidence="2">The sequence shown here is derived from an EMBL/GenBank/DDBJ whole genome shotgun (WGS) entry which is preliminary data.</text>
</comment>
<organism evidence="2 3">
    <name type="scientific">Malus domestica</name>
    <name type="common">Apple</name>
    <name type="synonym">Pyrus malus</name>
    <dbReference type="NCBI Taxonomy" id="3750"/>
    <lineage>
        <taxon>Eukaryota</taxon>
        <taxon>Viridiplantae</taxon>
        <taxon>Streptophyta</taxon>
        <taxon>Embryophyta</taxon>
        <taxon>Tracheophyta</taxon>
        <taxon>Spermatophyta</taxon>
        <taxon>Magnoliopsida</taxon>
        <taxon>eudicotyledons</taxon>
        <taxon>Gunneridae</taxon>
        <taxon>Pentapetalae</taxon>
        <taxon>rosids</taxon>
        <taxon>fabids</taxon>
        <taxon>Rosales</taxon>
        <taxon>Rosaceae</taxon>
        <taxon>Amygdaloideae</taxon>
        <taxon>Maleae</taxon>
        <taxon>Malus</taxon>
    </lineage>
</organism>
<proteinExistence type="predicted"/>
<feature type="domain" description="DUF4219" evidence="1">
    <location>
        <begin position="10"/>
        <end position="35"/>
    </location>
</feature>
<dbReference type="InterPro" id="IPR025314">
    <property type="entry name" value="DUF4219"/>
</dbReference>
<protein>
    <recommendedName>
        <fullName evidence="1">DUF4219 domain-containing protein</fullName>
    </recommendedName>
</protein>
<evidence type="ECO:0000259" key="1">
    <source>
        <dbReference type="Pfam" id="PF13961"/>
    </source>
</evidence>